<organism evidence="2 3">
    <name type="scientific">Orrella marina</name>
    <dbReference type="NCBI Taxonomy" id="2163011"/>
    <lineage>
        <taxon>Bacteria</taxon>
        <taxon>Pseudomonadati</taxon>
        <taxon>Pseudomonadota</taxon>
        <taxon>Betaproteobacteria</taxon>
        <taxon>Burkholderiales</taxon>
        <taxon>Alcaligenaceae</taxon>
        <taxon>Orrella</taxon>
    </lineage>
</organism>
<reference evidence="2 3" key="1">
    <citation type="submission" date="2018-04" db="EMBL/GenBank/DDBJ databases">
        <title>Bordetella sp. HZ20 isolated from seawater.</title>
        <authorList>
            <person name="Sun C."/>
        </authorList>
    </citation>
    <scope>NUCLEOTIDE SEQUENCE [LARGE SCALE GENOMIC DNA]</scope>
    <source>
        <strain evidence="2 3">HZ20</strain>
    </source>
</reference>
<dbReference type="AlphaFoldDB" id="A0A2R4XLP1"/>
<feature type="domain" description="DUF3644" evidence="1">
    <location>
        <begin position="7"/>
        <end position="201"/>
    </location>
</feature>
<evidence type="ECO:0000313" key="3">
    <source>
        <dbReference type="Proteomes" id="UP000244571"/>
    </source>
</evidence>
<proteinExistence type="predicted"/>
<protein>
    <submittedName>
        <fullName evidence="2">DUF3644 domain-containing protein</fullName>
    </submittedName>
</protein>
<name>A0A2R4XLP1_9BURK</name>
<accession>A0A2R4XLP1</accession>
<keyword evidence="3" id="KW-1185">Reference proteome</keyword>
<dbReference type="InterPro" id="IPR022104">
    <property type="entry name" value="DUF3644"/>
</dbReference>
<evidence type="ECO:0000259" key="1">
    <source>
        <dbReference type="Pfam" id="PF12358"/>
    </source>
</evidence>
<evidence type="ECO:0000313" key="2">
    <source>
        <dbReference type="EMBL" id="AWB34713.1"/>
    </source>
</evidence>
<gene>
    <name evidence="2" type="ORF">DBV39_14405</name>
</gene>
<dbReference type="OrthoDB" id="1551227at2"/>
<dbReference type="RefSeq" id="WP_108622125.1">
    <property type="nucleotide sequence ID" value="NZ_CP028901.1"/>
</dbReference>
<dbReference type="KEGG" id="boz:DBV39_14405"/>
<dbReference type="EMBL" id="CP028901">
    <property type="protein sequence ID" value="AWB34713.1"/>
    <property type="molecule type" value="Genomic_DNA"/>
</dbReference>
<dbReference type="Pfam" id="PF12358">
    <property type="entry name" value="DUF3644"/>
    <property type="match status" value="1"/>
</dbReference>
<dbReference type="Proteomes" id="UP000244571">
    <property type="component" value="Chromosome"/>
</dbReference>
<sequence>MKARSKELLDRAVAATVAAIEIYNKPDFLYREEAFSVLAINGWELLLKAKWLADHNNKVSTLYVMEPRTKKDGTKSKKLRVKETRSGNPFTHSIDFLAKKLIETKSFDANAWANIQALLELRDSSIHFYNRSGAFPLRLQEIGAASLKNFVAVTKAWFGRDMSEFNFYLMPLSFVTLPQQTAAVVLNQEEKKFLAFIESLEPANDDAESPYSVTVNIDIKFTRSKAKDALGVQVTNNPNAPEVRLTEEQIRARFPWDYVRLTQECRKRYENFKVARKYHDVRMKLQKDKRFGEIRFLDPSNPNSPKKSFFNPSILQELDKHFTKK</sequence>